<feature type="region of interest" description="Disordered" evidence="1">
    <location>
        <begin position="120"/>
        <end position="162"/>
    </location>
</feature>
<feature type="compositionally biased region" description="Polar residues" evidence="1">
    <location>
        <begin position="132"/>
        <end position="162"/>
    </location>
</feature>
<dbReference type="EMBL" id="OM869679">
    <property type="protein sequence ID" value="UPW41838.1"/>
    <property type="molecule type" value="Genomic_DNA"/>
</dbReference>
<evidence type="ECO:0000256" key="1">
    <source>
        <dbReference type="SAM" id="MobiDB-lite"/>
    </source>
</evidence>
<feature type="compositionally biased region" description="Basic and acidic residues" evidence="1">
    <location>
        <begin position="40"/>
        <end position="49"/>
    </location>
</feature>
<protein>
    <submittedName>
        <fullName evidence="2">Uncharacterized protein</fullName>
    </submittedName>
</protein>
<proteinExistence type="predicted"/>
<accession>A0A976N398</accession>
<name>A0A976N398_9VIRU</name>
<organism evidence="2">
    <name type="scientific">Peromfec virus RodF5_12</name>
    <dbReference type="NCBI Taxonomy" id="2929336"/>
    <lineage>
        <taxon>Viruses</taxon>
        <taxon>Monodnaviria</taxon>
        <taxon>Sangervirae</taxon>
        <taxon>Phixviricota</taxon>
        <taxon>Malgrandaviricetes</taxon>
        <taxon>Petitvirales</taxon>
        <taxon>Microviridae</taxon>
    </lineage>
</organism>
<reference evidence="2" key="1">
    <citation type="submission" date="2022-02" db="EMBL/GenBank/DDBJ databases">
        <title>Towards deciphering the DNA virus diversity associated with rodent species in the families Cricetidae and Heteromyidae.</title>
        <authorList>
            <person name="Lund M."/>
            <person name="Larsen B.B."/>
            <person name="Gryseels S."/>
            <person name="Kraberger S."/>
            <person name="Rowsey D.M."/>
            <person name="Steger L."/>
            <person name="Yule K.M."/>
            <person name="Upham N.S."/>
            <person name="Worobey M."/>
            <person name="Van Doorslaer K."/>
            <person name="Varsani A."/>
        </authorList>
    </citation>
    <scope>NUCLEOTIDE SEQUENCE</scope>
    <source>
        <strain evidence="2">NeonRodF5_12</strain>
    </source>
</reference>
<sequence>MNKADLEFLKQQNEELIRAIRVLVSEKVISQMQSRHRASHHSESFDSVKMDYTPTPLSSKPIKTQAQALEEILYQSGQLSQEAWERLNGIEYDIDVSEDEDAAFRDSDISEEFVQSPLASYHAHKVPPVESATESLGSHQTSVAETSDNSDATQPTPSEGVE</sequence>
<evidence type="ECO:0000313" key="2">
    <source>
        <dbReference type="EMBL" id="UPW41838.1"/>
    </source>
</evidence>
<feature type="region of interest" description="Disordered" evidence="1">
    <location>
        <begin position="34"/>
        <end position="59"/>
    </location>
</feature>